<dbReference type="InterPro" id="IPR037079">
    <property type="entry name" value="AF2212/PG0164-like_sf"/>
</dbReference>
<dbReference type="KEGG" id="cbac:JI75_06830"/>
<accession>A0A0A8B4S4</accession>
<reference evidence="2" key="1">
    <citation type="submission" date="2014-08" db="EMBL/GenBank/DDBJ databases">
        <title>Coriobacteriaceae sp. complete genome.</title>
        <authorList>
            <person name="Looft T."/>
            <person name="Bayles D.O."/>
            <person name="Stanton T.B."/>
        </authorList>
    </citation>
    <scope>NUCLEOTIDE SEQUENCE [LARGE SCALE GENOMIC DNA]</scope>
    <source>
        <strain evidence="2">68-1-3</strain>
    </source>
</reference>
<dbReference type="Gene3D" id="2.40.30.100">
    <property type="entry name" value="AF2212/PG0164-like"/>
    <property type="match status" value="1"/>
</dbReference>
<dbReference type="STRING" id="1531429.JI75_06830"/>
<dbReference type="Proteomes" id="UP000031121">
    <property type="component" value="Chromosome"/>
</dbReference>
<dbReference type="SUPFAM" id="SSF141694">
    <property type="entry name" value="AF2212/PG0164-like"/>
    <property type="match status" value="1"/>
</dbReference>
<evidence type="ECO:0000313" key="1">
    <source>
        <dbReference type="EMBL" id="AJC12415.1"/>
    </source>
</evidence>
<evidence type="ECO:0000313" key="2">
    <source>
        <dbReference type="Proteomes" id="UP000031121"/>
    </source>
</evidence>
<proteinExistence type="predicted"/>
<dbReference type="Pfam" id="PF08922">
    <property type="entry name" value="DUF1905"/>
    <property type="match status" value="1"/>
</dbReference>
<dbReference type="EMBL" id="CP009302">
    <property type="protein sequence ID" value="AJC12415.1"/>
    <property type="molecule type" value="Genomic_DNA"/>
</dbReference>
<dbReference type="InterPro" id="IPR015018">
    <property type="entry name" value="DUF1905"/>
</dbReference>
<keyword evidence="2" id="KW-1185">Reference proteome</keyword>
<sequence>MDQLFEFDAVIHEMKERGGAYVVFPWNVREAFGAGRQKVHATFDGIPYDGSVVNMGVKDEAGNVCYIIGMLKSIRTQLGKGEGDTVHVTVVKR</sequence>
<gene>
    <name evidence="1" type="ORF">JI75_06830</name>
</gene>
<dbReference type="OrthoDB" id="2604865at2"/>
<name>A0A0A8B4S4_9ACTN</name>
<dbReference type="HOGENOM" id="CLU_157172_0_0_11"/>
<organism evidence="1 2">
    <name type="scientific">Berryella intestinalis</name>
    <dbReference type="NCBI Taxonomy" id="1531429"/>
    <lineage>
        <taxon>Bacteria</taxon>
        <taxon>Bacillati</taxon>
        <taxon>Actinomycetota</taxon>
        <taxon>Coriobacteriia</taxon>
        <taxon>Eggerthellales</taxon>
        <taxon>Eggerthellaceae</taxon>
        <taxon>Berryella</taxon>
    </lineage>
</organism>
<dbReference type="AlphaFoldDB" id="A0A0A8B4S4"/>
<protein>
    <recommendedName>
        <fullName evidence="3">DUF1905 domain-containing protein</fullName>
    </recommendedName>
</protein>
<reference evidence="1 2" key="2">
    <citation type="journal article" date="2015" name="Genome Announc.">
        <title>Complete Genome Sequence of Coriobacteriaceae Strain 68-1-3, a Novel Mucus-Degrading Isolate from the Swine Intestinal Tract.</title>
        <authorList>
            <person name="Looft T."/>
            <person name="Bayles D.O."/>
            <person name="Alt D.P."/>
            <person name="Stanton T.B."/>
        </authorList>
    </citation>
    <scope>NUCLEOTIDE SEQUENCE [LARGE SCALE GENOMIC DNA]</scope>
    <source>
        <strain evidence="1 2">68-1-3</strain>
    </source>
</reference>
<evidence type="ECO:0008006" key="3">
    <source>
        <dbReference type="Google" id="ProtNLM"/>
    </source>
</evidence>